<feature type="domain" description="EAL" evidence="2">
    <location>
        <begin position="299"/>
        <end position="552"/>
    </location>
</feature>
<dbReference type="GO" id="GO:0016301">
    <property type="term" value="F:kinase activity"/>
    <property type="evidence" value="ECO:0007669"/>
    <property type="project" value="UniProtKB-KW"/>
</dbReference>
<accession>A0A6S6PJP8</accession>
<dbReference type="AlphaFoldDB" id="A0A6S6PJP8"/>
<protein>
    <submittedName>
        <fullName evidence="3">Histidine kinase</fullName>
    </submittedName>
</protein>
<proteinExistence type="predicted"/>
<gene>
    <name evidence="3" type="ORF">AAJCM20276_21930</name>
</gene>
<name>A0A6S6PJP8_ACEAC</name>
<feature type="region of interest" description="Disordered" evidence="1">
    <location>
        <begin position="562"/>
        <end position="601"/>
    </location>
</feature>
<dbReference type="PROSITE" id="PS50883">
    <property type="entry name" value="EAL"/>
    <property type="match status" value="1"/>
</dbReference>
<dbReference type="GO" id="GO:0071111">
    <property type="term" value="F:cyclic-guanylate-specific phosphodiesterase activity"/>
    <property type="evidence" value="ECO:0007669"/>
    <property type="project" value="InterPro"/>
</dbReference>
<dbReference type="SUPFAM" id="SSF141868">
    <property type="entry name" value="EAL domain-like"/>
    <property type="match status" value="1"/>
</dbReference>
<evidence type="ECO:0000259" key="2">
    <source>
        <dbReference type="PROSITE" id="PS50883"/>
    </source>
</evidence>
<dbReference type="Gene3D" id="3.30.450.20">
    <property type="entry name" value="PAS domain"/>
    <property type="match status" value="1"/>
</dbReference>
<dbReference type="SMART" id="SM00091">
    <property type="entry name" value="PAS"/>
    <property type="match status" value="1"/>
</dbReference>
<dbReference type="InterPro" id="IPR001633">
    <property type="entry name" value="EAL_dom"/>
</dbReference>
<dbReference type="RefSeq" id="WP_099348224.1">
    <property type="nucleotide sequence ID" value="NZ_AP023326.1"/>
</dbReference>
<dbReference type="Gene3D" id="3.20.20.450">
    <property type="entry name" value="EAL domain"/>
    <property type="match status" value="1"/>
</dbReference>
<reference evidence="3 4" key="1">
    <citation type="submission" date="2020-07" db="EMBL/GenBank/DDBJ databases">
        <title>Complete Genome Sequence of an acetic acid bacterium, Acetobacter aceti JCM20276.</title>
        <authorList>
            <person name="Hirose Y."/>
            <person name="Mihara H."/>
        </authorList>
    </citation>
    <scope>NUCLEOTIDE SEQUENCE [LARGE SCALE GENOMIC DNA]</scope>
    <source>
        <strain evidence="3 4">JCM20276</strain>
    </source>
</reference>
<keyword evidence="3" id="KW-0418">Kinase</keyword>
<dbReference type="InterPro" id="IPR035919">
    <property type="entry name" value="EAL_sf"/>
</dbReference>
<dbReference type="InterPro" id="IPR000014">
    <property type="entry name" value="PAS"/>
</dbReference>
<dbReference type="CDD" id="cd01948">
    <property type="entry name" value="EAL"/>
    <property type="match status" value="1"/>
</dbReference>
<sequence length="601" mass="66368">MSVLGQMGLHENDRASASVERRLEQLAALAFAAADVLFEVDRAFRIRHVGGAIQKLTGHNARAVRNMSLFDMLIPSDRIFLKRVVEAFDQGEPVRRTAVRFLHGESENTVVMLSMTVMPGTVGERLVTATILDRGFTSASSEDGFLDRSSFLSVAQRLTSVGEEKAQFNLVMLGLLQTVKNAAMQDTVLGKAVYAEIEAILRLISESGAVTRLGNGAFAYFQKVEDDPGLVAEKIASATEIPLTRPFIQKLPLDAMLMEHKEIVKALNYALEAFADERTRQGIAFENLPDCLAAANNRDRGMVTSCRNIIKDETFFQVLQPILTLKNGIIQHYEVLTRFAEGVARGIANTGDFIQIAEQIGMINTFDLLNCVKTIKLLQQLPNEIKLALNVSGRSVQSAEFASQMMNLLDSAEMKVSPSRLLIEITETRGITNFEGATSFLQWLVKRGHRICLDDFGAGAMSFEYLRRFPVDFVKIDGHFFRNAMSSGRDRILIRAIARCSFELGCRTVAEMIETEVDAALAKELGVECGQGWLFGQPVTADQLLASVERVTRTQIRSGSESFPLSRTASLSSQRTDIEKGTSPTLKAKAPRKKLTARDNS</sequence>
<dbReference type="CDD" id="cd00130">
    <property type="entry name" value="PAS"/>
    <property type="match status" value="1"/>
</dbReference>
<dbReference type="SUPFAM" id="SSF55785">
    <property type="entry name" value="PYP-like sensor domain (PAS domain)"/>
    <property type="match status" value="1"/>
</dbReference>
<dbReference type="Proteomes" id="UP000515220">
    <property type="component" value="Chromosome"/>
</dbReference>
<dbReference type="PANTHER" id="PTHR33121">
    <property type="entry name" value="CYCLIC DI-GMP PHOSPHODIESTERASE PDEF"/>
    <property type="match status" value="1"/>
</dbReference>
<dbReference type="InterPro" id="IPR035965">
    <property type="entry name" value="PAS-like_dom_sf"/>
</dbReference>
<evidence type="ECO:0000256" key="1">
    <source>
        <dbReference type="SAM" id="MobiDB-lite"/>
    </source>
</evidence>
<organism evidence="3 4">
    <name type="scientific">Acetobacter aceti</name>
    <dbReference type="NCBI Taxonomy" id="435"/>
    <lineage>
        <taxon>Bacteria</taxon>
        <taxon>Pseudomonadati</taxon>
        <taxon>Pseudomonadota</taxon>
        <taxon>Alphaproteobacteria</taxon>
        <taxon>Acetobacterales</taxon>
        <taxon>Acetobacteraceae</taxon>
        <taxon>Acetobacter</taxon>
        <taxon>Acetobacter subgen. Acetobacter</taxon>
    </lineage>
</organism>
<dbReference type="InterPro" id="IPR050706">
    <property type="entry name" value="Cyclic-di-GMP_PDE-like"/>
</dbReference>
<dbReference type="EMBL" id="AP023326">
    <property type="protein sequence ID" value="BCI67569.1"/>
    <property type="molecule type" value="Genomic_DNA"/>
</dbReference>
<keyword evidence="3" id="KW-0808">Transferase</keyword>
<dbReference type="SMART" id="SM00052">
    <property type="entry name" value="EAL"/>
    <property type="match status" value="1"/>
</dbReference>
<dbReference type="Pfam" id="PF00563">
    <property type="entry name" value="EAL"/>
    <property type="match status" value="1"/>
</dbReference>
<evidence type="ECO:0000313" key="3">
    <source>
        <dbReference type="EMBL" id="BCI67569.1"/>
    </source>
</evidence>
<feature type="compositionally biased region" description="Polar residues" evidence="1">
    <location>
        <begin position="562"/>
        <end position="575"/>
    </location>
</feature>
<dbReference type="PANTHER" id="PTHR33121:SF70">
    <property type="entry name" value="SIGNALING PROTEIN YKOW"/>
    <property type="match status" value="1"/>
</dbReference>
<evidence type="ECO:0000313" key="4">
    <source>
        <dbReference type="Proteomes" id="UP000515220"/>
    </source>
</evidence>